<dbReference type="Proteomes" id="UP001235939">
    <property type="component" value="Chromosome 15"/>
</dbReference>
<feature type="region of interest" description="Disordered" evidence="1">
    <location>
        <begin position="182"/>
        <end position="201"/>
    </location>
</feature>
<evidence type="ECO:0000313" key="2">
    <source>
        <dbReference type="EMBL" id="UYV77549.1"/>
    </source>
</evidence>
<organism evidence="2 3">
    <name type="scientific">Cordylochernes scorpioides</name>
    <dbReference type="NCBI Taxonomy" id="51811"/>
    <lineage>
        <taxon>Eukaryota</taxon>
        <taxon>Metazoa</taxon>
        <taxon>Ecdysozoa</taxon>
        <taxon>Arthropoda</taxon>
        <taxon>Chelicerata</taxon>
        <taxon>Arachnida</taxon>
        <taxon>Pseudoscorpiones</taxon>
        <taxon>Cheliferoidea</taxon>
        <taxon>Chernetidae</taxon>
        <taxon>Cordylochernes</taxon>
    </lineage>
</organism>
<sequence length="201" mass="23234">MVRKDYLQHHHKQKRQEHNIEVPNIKEMATAATGCAQEENQATDDIIERTTERQDGNRNPSRLLLAPSAELTATGQVPRWRIGKPPSDMKTSCETSRITLKNKQSQTNSSIVRRRRKTSLKILISTDPELIDLSMGLLSRDNEELLVPRHTSAPTYEFFEIRADEQLRAKFEIRVRFGSNTQSRHHVHTQELTTEEIQELQ</sequence>
<accession>A0ABY6L8T5</accession>
<name>A0ABY6L8T5_9ARAC</name>
<evidence type="ECO:0000256" key="1">
    <source>
        <dbReference type="SAM" id="MobiDB-lite"/>
    </source>
</evidence>
<dbReference type="EMBL" id="CP092877">
    <property type="protein sequence ID" value="UYV77549.1"/>
    <property type="molecule type" value="Genomic_DNA"/>
</dbReference>
<protein>
    <submittedName>
        <fullName evidence="2">Uncharacterized protein</fullName>
    </submittedName>
</protein>
<gene>
    <name evidence="2" type="ORF">LAZ67_15001483</name>
</gene>
<reference evidence="2 3" key="1">
    <citation type="submission" date="2022-01" db="EMBL/GenBank/DDBJ databases">
        <title>A chromosomal length assembly of Cordylochernes scorpioides.</title>
        <authorList>
            <person name="Zeh D."/>
            <person name="Zeh J."/>
        </authorList>
    </citation>
    <scope>NUCLEOTIDE SEQUENCE [LARGE SCALE GENOMIC DNA]</scope>
    <source>
        <strain evidence="2">IN4F17</strain>
        <tissue evidence="2">Whole Body</tissue>
    </source>
</reference>
<proteinExistence type="predicted"/>
<evidence type="ECO:0000313" key="3">
    <source>
        <dbReference type="Proteomes" id="UP001235939"/>
    </source>
</evidence>
<keyword evidence="3" id="KW-1185">Reference proteome</keyword>